<feature type="domain" description="LIM zinc-binding" evidence="6">
    <location>
        <begin position="11"/>
        <end position="79"/>
    </location>
</feature>
<keyword evidence="10" id="KW-1185">Reference proteome</keyword>
<evidence type="ECO:0000313" key="10">
    <source>
        <dbReference type="Proteomes" id="UP000663870"/>
    </source>
</evidence>
<evidence type="ECO:0000259" key="6">
    <source>
        <dbReference type="PROSITE" id="PS50023"/>
    </source>
</evidence>
<evidence type="ECO:0000256" key="5">
    <source>
        <dbReference type="PROSITE-ProRule" id="PRU00125"/>
    </source>
</evidence>
<dbReference type="EMBL" id="CAJNOL010000318">
    <property type="protein sequence ID" value="CAF1003437.1"/>
    <property type="molecule type" value="Genomic_DNA"/>
</dbReference>
<dbReference type="PROSITE" id="PS00478">
    <property type="entry name" value="LIM_DOMAIN_1"/>
    <property type="match status" value="2"/>
</dbReference>
<organism evidence="8 10">
    <name type="scientific">Rotaria sordida</name>
    <dbReference type="NCBI Taxonomy" id="392033"/>
    <lineage>
        <taxon>Eukaryota</taxon>
        <taxon>Metazoa</taxon>
        <taxon>Spiralia</taxon>
        <taxon>Gnathifera</taxon>
        <taxon>Rotifera</taxon>
        <taxon>Eurotatoria</taxon>
        <taxon>Bdelloidea</taxon>
        <taxon>Philodinida</taxon>
        <taxon>Philodinidae</taxon>
        <taxon>Rotaria</taxon>
    </lineage>
</organism>
<protein>
    <recommendedName>
        <fullName evidence="6">LIM zinc-binding domain-containing protein</fullName>
    </recommendedName>
</protein>
<dbReference type="Pfam" id="PF00412">
    <property type="entry name" value="LIM"/>
    <property type="match status" value="3"/>
</dbReference>
<accession>A0A814GSY2</accession>
<dbReference type="SMART" id="SM00132">
    <property type="entry name" value="LIM"/>
    <property type="match status" value="4"/>
</dbReference>
<dbReference type="InterPro" id="IPR001781">
    <property type="entry name" value="Znf_LIM"/>
</dbReference>
<dbReference type="GO" id="GO:0030018">
    <property type="term" value="C:Z disc"/>
    <property type="evidence" value="ECO:0007669"/>
    <property type="project" value="TreeGrafter"/>
</dbReference>
<reference evidence="8" key="1">
    <citation type="submission" date="2021-02" db="EMBL/GenBank/DDBJ databases">
        <authorList>
            <person name="Nowell W R."/>
        </authorList>
    </citation>
    <scope>NUCLEOTIDE SEQUENCE</scope>
</reference>
<dbReference type="PANTHER" id="PTHR24205">
    <property type="entry name" value="FOUR AND A HALF LIM DOMAINS PROTEIN"/>
    <property type="match status" value="1"/>
</dbReference>
<evidence type="ECO:0000313" key="8">
    <source>
        <dbReference type="EMBL" id="CAF1000667.1"/>
    </source>
</evidence>
<dbReference type="PANTHER" id="PTHR24205:SF16">
    <property type="entry name" value="GH01042P-RELATED"/>
    <property type="match status" value="1"/>
</dbReference>
<dbReference type="Proteomes" id="UP000663854">
    <property type="component" value="Unassembled WGS sequence"/>
</dbReference>
<evidence type="ECO:0000256" key="1">
    <source>
        <dbReference type="ARBA" id="ARBA00022723"/>
    </source>
</evidence>
<comment type="caution">
    <text evidence="8">The sequence shown here is derived from an EMBL/GenBank/DDBJ whole genome shotgun (WGS) entry which is preliminary data.</text>
</comment>
<dbReference type="CDD" id="cd08368">
    <property type="entry name" value="LIM"/>
    <property type="match status" value="1"/>
</dbReference>
<keyword evidence="3 5" id="KW-0862">Zinc</keyword>
<proteinExistence type="predicted"/>
<name>A0A814GSY2_9BILA</name>
<evidence type="ECO:0000256" key="4">
    <source>
        <dbReference type="ARBA" id="ARBA00023038"/>
    </source>
</evidence>
<dbReference type="EMBL" id="CAJNOL010000313">
    <property type="protein sequence ID" value="CAF1000667.1"/>
    <property type="molecule type" value="Genomic_DNA"/>
</dbReference>
<gene>
    <name evidence="8" type="ORF">JXQ802_LOCUS14158</name>
    <name evidence="9" type="ORF">JXQ802_LOCUS14288</name>
    <name evidence="7" type="ORF">PYM288_LOCUS7939</name>
</gene>
<evidence type="ECO:0000256" key="3">
    <source>
        <dbReference type="ARBA" id="ARBA00022833"/>
    </source>
</evidence>
<dbReference type="PROSITE" id="PS50023">
    <property type="entry name" value="LIM_DOMAIN_2"/>
    <property type="match status" value="2"/>
</dbReference>
<dbReference type="Proteomes" id="UP000663870">
    <property type="component" value="Unassembled WGS sequence"/>
</dbReference>
<dbReference type="AlphaFoldDB" id="A0A814GSY2"/>
<dbReference type="Gene3D" id="2.10.110.10">
    <property type="entry name" value="Cysteine Rich Protein"/>
    <property type="match status" value="4"/>
</dbReference>
<evidence type="ECO:0000313" key="7">
    <source>
        <dbReference type="EMBL" id="CAF0868858.1"/>
    </source>
</evidence>
<dbReference type="GO" id="GO:0003712">
    <property type="term" value="F:transcription coregulator activity"/>
    <property type="evidence" value="ECO:0007669"/>
    <property type="project" value="TreeGrafter"/>
</dbReference>
<sequence>MSVNHTKTTVIKCKKCNEIILPEEQYLHDGENIIHIHCYTCSNCYQPLAGIFYYRYKYSRYDKKKNLYCNSCYYRLAPVCFQCLKIIDDISLIYGERIFHLNCFCCNHCQKIFKGSLVFPYENHIYCSNCYKNIQNDFHPALLNVLTLRCSICRKQFQPGDLITKHQIDLSTDKILNNIHYIHNSCFVCNICHQNLSNSIYYSPNSHDEDIQHLIFQCQKCHESSSTICSICFKPSDDLMIIFNNRWYHDECFTCKNCNYKLKNLTRIITESDGLLCERCLKLIRERQQQQQQ</sequence>
<dbReference type="EMBL" id="CAJNOH010000101">
    <property type="protein sequence ID" value="CAF0868858.1"/>
    <property type="molecule type" value="Genomic_DNA"/>
</dbReference>
<keyword evidence="1 5" id="KW-0479">Metal-binding</keyword>
<feature type="domain" description="LIM zinc-binding" evidence="6">
    <location>
        <begin position="227"/>
        <end position="287"/>
    </location>
</feature>
<keyword evidence="2" id="KW-0677">Repeat</keyword>
<evidence type="ECO:0000313" key="9">
    <source>
        <dbReference type="EMBL" id="CAF1003437.1"/>
    </source>
</evidence>
<dbReference type="GO" id="GO:0005634">
    <property type="term" value="C:nucleus"/>
    <property type="evidence" value="ECO:0007669"/>
    <property type="project" value="TreeGrafter"/>
</dbReference>
<dbReference type="SUPFAM" id="SSF57716">
    <property type="entry name" value="Glucocorticoid receptor-like (DNA-binding domain)"/>
    <property type="match status" value="1"/>
</dbReference>
<dbReference type="GO" id="GO:0046872">
    <property type="term" value="F:metal ion binding"/>
    <property type="evidence" value="ECO:0007669"/>
    <property type="project" value="UniProtKB-KW"/>
</dbReference>
<keyword evidence="4 5" id="KW-0440">LIM domain</keyword>
<evidence type="ECO:0000256" key="2">
    <source>
        <dbReference type="ARBA" id="ARBA00022737"/>
    </source>
</evidence>